<protein>
    <submittedName>
        <fullName evidence="2">Dual specificity protein phosphatase family protein</fullName>
    </submittedName>
</protein>
<evidence type="ECO:0000313" key="2">
    <source>
        <dbReference type="EMBL" id="MFD1328995.1"/>
    </source>
</evidence>
<dbReference type="Pfam" id="PF13350">
    <property type="entry name" value="Y_phosphatase3"/>
    <property type="match status" value="1"/>
</dbReference>
<dbReference type="PANTHER" id="PTHR31126:SF72">
    <property type="entry name" value="DUAL SPECIFICITY PROTEIN PHOSPHATASE TPBA"/>
    <property type="match status" value="1"/>
</dbReference>
<dbReference type="PANTHER" id="PTHR31126">
    <property type="entry name" value="TYROSINE-PROTEIN PHOSPHATASE"/>
    <property type="match status" value="1"/>
</dbReference>
<dbReference type="CDD" id="cd14529">
    <property type="entry name" value="TpbA-like"/>
    <property type="match status" value="1"/>
</dbReference>
<comment type="caution">
    <text evidence="2">The sequence shown here is derived from an EMBL/GenBank/DDBJ whole genome shotgun (WGS) entry which is preliminary data.</text>
</comment>
<proteinExistence type="inferred from homology"/>
<organism evidence="2 3">
    <name type="scientific">Mycoplana ramosa</name>
    <name type="common">Mycoplana bullata</name>
    <dbReference type="NCBI Taxonomy" id="40837"/>
    <lineage>
        <taxon>Bacteria</taxon>
        <taxon>Pseudomonadati</taxon>
        <taxon>Pseudomonadota</taxon>
        <taxon>Alphaproteobacteria</taxon>
        <taxon>Hyphomicrobiales</taxon>
        <taxon>Rhizobiaceae</taxon>
        <taxon>Mycoplana</taxon>
    </lineage>
</organism>
<evidence type="ECO:0000313" key="3">
    <source>
        <dbReference type="Proteomes" id="UP001597173"/>
    </source>
</evidence>
<keyword evidence="3" id="KW-1185">Reference proteome</keyword>
<dbReference type="InterPro" id="IPR029021">
    <property type="entry name" value="Prot-tyrosine_phosphatase-like"/>
</dbReference>
<dbReference type="Proteomes" id="UP001597173">
    <property type="component" value="Unassembled WGS sequence"/>
</dbReference>
<dbReference type="InterPro" id="IPR026893">
    <property type="entry name" value="Tyr/Ser_Pase_IphP-type"/>
</dbReference>
<dbReference type="EMBL" id="JBHTNF010000008">
    <property type="protein sequence ID" value="MFD1328995.1"/>
    <property type="molecule type" value="Genomic_DNA"/>
</dbReference>
<comment type="similarity">
    <text evidence="1">Belongs to the protein-tyrosine phosphatase family.</text>
</comment>
<sequence>MRRYVVWAGRLAALIGVVGSAFLIGLQLAGNFHEVIPGELYRAAQPSSGQIERYVRQYGIRTIVNLRGPSSAPWYVGELATSERLGVKHFNFGMSSSKPFTLARAKELVALLRDAPKPILIHCRSGADRTGLASLIYLQQIAGVDEETAEQQLSIRFGHFGIPVLSPTFAMDESWEALEEAFGLAS</sequence>
<reference evidence="3" key="1">
    <citation type="journal article" date="2019" name="Int. J. Syst. Evol. Microbiol.">
        <title>The Global Catalogue of Microorganisms (GCM) 10K type strain sequencing project: providing services to taxonomists for standard genome sequencing and annotation.</title>
        <authorList>
            <consortium name="The Broad Institute Genomics Platform"/>
            <consortium name="The Broad Institute Genome Sequencing Center for Infectious Disease"/>
            <person name="Wu L."/>
            <person name="Ma J."/>
        </authorList>
    </citation>
    <scope>NUCLEOTIDE SEQUENCE [LARGE SCALE GENOMIC DNA]</scope>
    <source>
        <strain evidence="3">CCUG 55609</strain>
    </source>
</reference>
<dbReference type="RefSeq" id="WP_374836099.1">
    <property type="nucleotide sequence ID" value="NZ_JBHEEW010000002.1"/>
</dbReference>
<accession>A0ABW3YYE8</accession>
<dbReference type="Gene3D" id="3.90.190.10">
    <property type="entry name" value="Protein tyrosine phosphatase superfamily"/>
    <property type="match status" value="1"/>
</dbReference>
<dbReference type="PROSITE" id="PS00383">
    <property type="entry name" value="TYR_PHOSPHATASE_1"/>
    <property type="match status" value="1"/>
</dbReference>
<evidence type="ECO:0000256" key="1">
    <source>
        <dbReference type="ARBA" id="ARBA00009580"/>
    </source>
</evidence>
<name>A0ABW3YYE8_MYCRA</name>
<gene>
    <name evidence="2" type="ORF">ACFQ33_13965</name>
</gene>
<dbReference type="InterPro" id="IPR016130">
    <property type="entry name" value="Tyr_Pase_AS"/>
</dbReference>
<dbReference type="SUPFAM" id="SSF52799">
    <property type="entry name" value="(Phosphotyrosine protein) phosphatases II"/>
    <property type="match status" value="1"/>
</dbReference>